<dbReference type="AlphaFoldDB" id="A0AAU9SVF2"/>
<dbReference type="GO" id="GO:0016740">
    <property type="term" value="F:transferase activity"/>
    <property type="evidence" value="ECO:0007669"/>
    <property type="project" value="UniProtKB-KW"/>
</dbReference>
<gene>
    <name evidence="2" type="ORF">TAV2_LOCUS21832</name>
</gene>
<evidence type="ECO:0000256" key="1">
    <source>
        <dbReference type="ARBA" id="ARBA00022679"/>
    </source>
</evidence>
<sequence length="460" mass="51214">MDSPSSEVTVVSECFVTPKTMPEKWKEPYHLSPLDYVMLSMHYIQMGLLFLKPSTISQSDNPKGYMETWLQKLKDSLAATLVQFYPLAGRLSTSKTDEPRSYSVFVDCNNSPGAGFIHAKSDLSVGDIVGSKYVPSVVQSFFDHHKAVSHDGHTMSLLSVKVTELVDGVFIGLSLNHLIGDGSSLWQFFNSMSEMFNAQETNNLLLKNPPVLERWFPQGYGPVYNLPFTHSDEFISRFESPVLKERIFHFSSEAILSLKSKANQECGTTSMISSFQSLTACIWRCITRARKLPYDEETRCSFATNNRARMDPPLSLNYFGNCISAIRSMTVKSGELLEKDFGWAAMKIHQAVIGNTSEEISKTIEEWLESSFVFHLETLLGSMVVHIGSSPRFNKYECEFGMGKAVAVRSGYGGKFDGKISAYAGREGGGSIDLEVCLVPVFMEALESDQEFMSLVSSSA</sequence>
<keyword evidence="1" id="KW-0808">Transferase</keyword>
<dbReference type="Pfam" id="PF02458">
    <property type="entry name" value="Transferase"/>
    <property type="match status" value="1"/>
</dbReference>
<organism evidence="2 3">
    <name type="scientific">Thlaspi arvense</name>
    <name type="common">Field penny-cress</name>
    <dbReference type="NCBI Taxonomy" id="13288"/>
    <lineage>
        <taxon>Eukaryota</taxon>
        <taxon>Viridiplantae</taxon>
        <taxon>Streptophyta</taxon>
        <taxon>Embryophyta</taxon>
        <taxon>Tracheophyta</taxon>
        <taxon>Spermatophyta</taxon>
        <taxon>Magnoliopsida</taxon>
        <taxon>eudicotyledons</taxon>
        <taxon>Gunneridae</taxon>
        <taxon>Pentapetalae</taxon>
        <taxon>rosids</taxon>
        <taxon>malvids</taxon>
        <taxon>Brassicales</taxon>
        <taxon>Brassicaceae</taxon>
        <taxon>Thlaspideae</taxon>
        <taxon>Thlaspi</taxon>
    </lineage>
</organism>
<dbReference type="EMBL" id="OU466862">
    <property type="protein sequence ID" value="CAH2073655.1"/>
    <property type="molecule type" value="Genomic_DNA"/>
</dbReference>
<keyword evidence="3" id="KW-1185">Reference proteome</keyword>
<proteinExistence type="predicted"/>
<reference evidence="2 3" key="1">
    <citation type="submission" date="2022-03" db="EMBL/GenBank/DDBJ databases">
        <authorList>
            <person name="Nunn A."/>
            <person name="Chopra R."/>
            <person name="Nunn A."/>
            <person name="Contreras Garrido A."/>
        </authorList>
    </citation>
    <scope>NUCLEOTIDE SEQUENCE [LARGE SCALE GENOMIC DNA]</scope>
</reference>
<protein>
    <recommendedName>
        <fullName evidence="4">HXXXD-type acyl-transferase family protein</fullName>
    </recommendedName>
</protein>
<accession>A0AAU9SVF2</accession>
<dbReference type="Proteomes" id="UP000836841">
    <property type="component" value="Chromosome 6"/>
</dbReference>
<dbReference type="InterPro" id="IPR023213">
    <property type="entry name" value="CAT-like_dom_sf"/>
</dbReference>
<dbReference type="InterPro" id="IPR051283">
    <property type="entry name" value="Sec_Metabolite_Acyltrans"/>
</dbReference>
<evidence type="ECO:0008006" key="4">
    <source>
        <dbReference type="Google" id="ProtNLM"/>
    </source>
</evidence>
<evidence type="ECO:0000313" key="2">
    <source>
        <dbReference type="EMBL" id="CAH2073655.1"/>
    </source>
</evidence>
<evidence type="ECO:0000313" key="3">
    <source>
        <dbReference type="Proteomes" id="UP000836841"/>
    </source>
</evidence>
<name>A0AAU9SVF2_THLAR</name>
<dbReference type="PANTHER" id="PTHR31896:SF40">
    <property type="entry name" value="ANTHRANILATE N-HYDROXYCINNAMOYL_BENZOYLTRANSFERASE-LIKE PROTEIN-RELATED"/>
    <property type="match status" value="1"/>
</dbReference>
<dbReference type="Gene3D" id="3.30.559.10">
    <property type="entry name" value="Chloramphenicol acetyltransferase-like domain"/>
    <property type="match status" value="2"/>
</dbReference>
<dbReference type="PANTHER" id="PTHR31896">
    <property type="entry name" value="FAMILY REGULATORY PROTEIN, PUTATIVE (AFU_ORTHOLOGUE AFUA_3G14730)-RELATED"/>
    <property type="match status" value="1"/>
</dbReference>